<dbReference type="Gene3D" id="2.40.50.140">
    <property type="entry name" value="Nucleic acid-binding proteins"/>
    <property type="match status" value="1"/>
</dbReference>
<dbReference type="FunFam" id="2.40.50.140:FF:000012">
    <property type="entry name" value="DNA ligase"/>
    <property type="match status" value="1"/>
</dbReference>
<dbReference type="HAMAP" id="MF_01588">
    <property type="entry name" value="DNA_ligase_A"/>
    <property type="match status" value="1"/>
</dbReference>
<dbReference type="SUPFAM" id="SSF47781">
    <property type="entry name" value="RuvA domain 2-like"/>
    <property type="match status" value="1"/>
</dbReference>
<keyword evidence="8 15" id="KW-0862">Zinc</keyword>
<keyword evidence="4 15" id="KW-0436">Ligase</keyword>
<proteinExistence type="inferred from homology"/>
<dbReference type="Pfam" id="PF03120">
    <property type="entry name" value="OB_DNA_ligase"/>
    <property type="match status" value="1"/>
</dbReference>
<dbReference type="PIRSF" id="PIRSF001604">
    <property type="entry name" value="LigA"/>
    <property type="match status" value="1"/>
</dbReference>
<dbReference type="InterPro" id="IPR004150">
    <property type="entry name" value="NAD_DNA_ligase_OB"/>
</dbReference>
<feature type="binding site" evidence="15">
    <location>
        <position position="283"/>
    </location>
    <ligand>
        <name>NAD(+)</name>
        <dbReference type="ChEBI" id="CHEBI:57540"/>
    </ligand>
</feature>
<keyword evidence="6 15" id="KW-0479">Metal-binding</keyword>
<dbReference type="CDD" id="cd17748">
    <property type="entry name" value="BRCT_DNA_ligase_like"/>
    <property type="match status" value="1"/>
</dbReference>
<evidence type="ECO:0000256" key="10">
    <source>
        <dbReference type="ARBA" id="ARBA00023027"/>
    </source>
</evidence>
<keyword evidence="11 15" id="KW-0234">DNA repair</keyword>
<dbReference type="SUPFAM" id="SSF50249">
    <property type="entry name" value="Nucleic acid-binding proteins"/>
    <property type="match status" value="1"/>
</dbReference>
<feature type="binding site" evidence="15">
    <location>
        <position position="307"/>
    </location>
    <ligand>
        <name>NAD(+)</name>
        <dbReference type="ChEBI" id="CHEBI:57540"/>
    </ligand>
</feature>
<dbReference type="AlphaFoldDB" id="A0A923RX18"/>
<dbReference type="InterPro" id="IPR013840">
    <property type="entry name" value="DNAligase_N"/>
</dbReference>
<evidence type="ECO:0000256" key="1">
    <source>
        <dbReference type="ARBA" id="ARBA00004067"/>
    </source>
</evidence>
<feature type="binding site" evidence="15">
    <location>
        <position position="109"/>
    </location>
    <ligand>
        <name>NAD(+)</name>
        <dbReference type="ChEBI" id="CHEBI:57540"/>
    </ligand>
</feature>
<sequence>MDAGKQIAALREKLRYHNEKYYDQDAPEISDYEYDMLQRELRALEAAHPEYVDADSPTQRVGGTASGRFAKVTHAYPLESLQDVFSFDELSEFYDRVEGAVGQAEYVVEYKIDGLSVALEYVDGVFVRGATRGDGQVGEDVTANLKTVRDIPRKLKNAPPHLIVRGEVYMKKSVFDALNRELELHEKPLLANPRNAAAGSLRQKDSGVTRQRKLSIFCFNIQNSDELPLASHTESLDYLKRLGFPVSPRYPVYTDPEDVRSEIESMGETRGELDFDIDGAVVKVNAFVQRETLGSTAKFPRWAAAYKYPPEVKQTLLKDIIISVGRTGVLTPNAVLEPVRLAGTTVSRATLHNRDFIRQLDVRVGDTVSVRKAGEIIPEIVGVDTDKRPADAQPYEMPRFCPVCGAPVFDDEEEAAIRCTGASCPAQLLRNLMHFASRDAMDIDGCGEGNLQKLIDAGLVRSAADLYDLTVEQLLPLGKKVDTWANNLISGIEASKTRDLSRLLFAFGIRHVGQKAGKVLSDHFGSLDALLAAPVEEMTEIRDIGQATAESIAAWRELDQSKELIEKLRVHGVNFTGEKTAKSDLLAGKTIVATGSLTLYTRKEINDLIEALGGKAAGSVSKKTSYVVAGENAGSKLQKAAELGIPVLTEQEFKQMIENENTTQQEEL</sequence>
<feature type="binding site" evidence="15">
    <location>
        <begin position="31"/>
        <end position="35"/>
    </location>
    <ligand>
        <name>NAD(+)</name>
        <dbReference type="ChEBI" id="CHEBI:57540"/>
    </ligand>
</feature>
<keyword evidence="7 15" id="KW-0227">DNA damage</keyword>
<dbReference type="InterPro" id="IPR001357">
    <property type="entry name" value="BRCT_dom"/>
</dbReference>
<feature type="binding site" evidence="15">
    <location>
        <position position="424"/>
    </location>
    <ligand>
        <name>Zn(2+)</name>
        <dbReference type="ChEBI" id="CHEBI:29105"/>
    </ligand>
</feature>
<keyword evidence="12 15" id="KW-0464">Manganese</keyword>
<evidence type="ECO:0000256" key="5">
    <source>
        <dbReference type="ARBA" id="ARBA00022705"/>
    </source>
</evidence>
<keyword evidence="5 15" id="KW-0235">DNA replication</keyword>
<evidence type="ECO:0000256" key="6">
    <source>
        <dbReference type="ARBA" id="ARBA00022723"/>
    </source>
</evidence>
<dbReference type="Gene3D" id="6.20.10.30">
    <property type="match status" value="1"/>
</dbReference>
<evidence type="ECO:0000256" key="8">
    <source>
        <dbReference type="ARBA" id="ARBA00022833"/>
    </source>
</evidence>
<dbReference type="PANTHER" id="PTHR23389:SF9">
    <property type="entry name" value="DNA LIGASE"/>
    <property type="match status" value="1"/>
</dbReference>
<dbReference type="PROSITE" id="PS01055">
    <property type="entry name" value="DNA_LIGASE_N1"/>
    <property type="match status" value="1"/>
</dbReference>
<dbReference type="Proteomes" id="UP000606499">
    <property type="component" value="Unassembled WGS sequence"/>
</dbReference>
<dbReference type="EC" id="6.5.1.2" evidence="2 15"/>
<dbReference type="InterPro" id="IPR012340">
    <property type="entry name" value="NA-bd_OB-fold"/>
</dbReference>
<feature type="active site" description="N6-AMP-lysine intermediate" evidence="15">
    <location>
        <position position="111"/>
    </location>
</feature>
<dbReference type="Pfam" id="PF03119">
    <property type="entry name" value="DNA_ligase_ZBD"/>
    <property type="match status" value="1"/>
</dbReference>
<dbReference type="InterPro" id="IPR041663">
    <property type="entry name" value="DisA/LigA_HHH"/>
</dbReference>
<evidence type="ECO:0000256" key="11">
    <source>
        <dbReference type="ARBA" id="ARBA00023204"/>
    </source>
</evidence>
<feature type="binding site" evidence="15">
    <location>
        <position position="419"/>
    </location>
    <ligand>
        <name>Zn(2+)</name>
        <dbReference type="ChEBI" id="CHEBI:29105"/>
    </ligand>
</feature>
<keyword evidence="18" id="KW-1185">Reference proteome</keyword>
<feature type="binding site" evidence="15">
    <location>
        <position position="404"/>
    </location>
    <ligand>
        <name>Zn(2+)</name>
        <dbReference type="ChEBI" id="CHEBI:29105"/>
    </ligand>
</feature>
<dbReference type="FunFam" id="1.10.150.20:FF:000007">
    <property type="entry name" value="DNA ligase"/>
    <property type="match status" value="1"/>
</dbReference>
<name>A0A923RX18_9FIRM</name>
<dbReference type="RefSeq" id="WP_054327650.1">
    <property type="nucleotide sequence ID" value="NZ_JACOPL010000001.1"/>
</dbReference>
<reference evidence="17" key="1">
    <citation type="submission" date="2020-08" db="EMBL/GenBank/DDBJ databases">
        <title>Genome public.</title>
        <authorList>
            <person name="Liu C."/>
            <person name="Sun Q."/>
        </authorList>
    </citation>
    <scope>NUCLEOTIDE SEQUENCE</scope>
    <source>
        <strain evidence="17">NSJ-28</strain>
    </source>
</reference>
<dbReference type="PROSITE" id="PS50172">
    <property type="entry name" value="BRCT"/>
    <property type="match status" value="1"/>
</dbReference>
<evidence type="ECO:0000256" key="9">
    <source>
        <dbReference type="ARBA" id="ARBA00022842"/>
    </source>
</evidence>
<evidence type="ECO:0000259" key="16">
    <source>
        <dbReference type="PROSITE" id="PS50172"/>
    </source>
</evidence>
<feature type="domain" description="BRCT" evidence="16">
    <location>
        <begin position="581"/>
        <end position="668"/>
    </location>
</feature>
<dbReference type="SMART" id="SM00532">
    <property type="entry name" value="LIGANc"/>
    <property type="match status" value="1"/>
</dbReference>
<dbReference type="EMBL" id="JACOPL010000001">
    <property type="protein sequence ID" value="MBC5723930.1"/>
    <property type="molecule type" value="Genomic_DNA"/>
</dbReference>
<dbReference type="NCBIfam" id="NF005932">
    <property type="entry name" value="PRK07956.1"/>
    <property type="match status" value="1"/>
</dbReference>
<protein>
    <recommendedName>
        <fullName evidence="3 15">DNA ligase</fullName>
        <ecNumber evidence="2 15">6.5.1.2</ecNumber>
    </recommendedName>
    <alternativeName>
        <fullName evidence="15">Polydeoxyribonucleotide synthase [NAD(+)]</fullName>
    </alternativeName>
</protein>
<keyword evidence="10 15" id="KW-0520">NAD</keyword>
<evidence type="ECO:0000256" key="3">
    <source>
        <dbReference type="ARBA" id="ARBA00013308"/>
    </source>
</evidence>
<dbReference type="InterPro" id="IPR004149">
    <property type="entry name" value="Znf_DNAligase_C4"/>
</dbReference>
<accession>A0A923RX18</accession>
<evidence type="ECO:0000256" key="14">
    <source>
        <dbReference type="ARBA" id="ARBA00060881"/>
    </source>
</evidence>
<dbReference type="InterPro" id="IPR001679">
    <property type="entry name" value="DNA_ligase"/>
</dbReference>
<dbReference type="InterPro" id="IPR036420">
    <property type="entry name" value="BRCT_dom_sf"/>
</dbReference>
<dbReference type="GO" id="GO:0003911">
    <property type="term" value="F:DNA ligase (NAD+) activity"/>
    <property type="evidence" value="ECO:0007669"/>
    <property type="project" value="UniProtKB-UniRule"/>
</dbReference>
<feature type="binding site" evidence="15">
    <location>
        <position position="132"/>
    </location>
    <ligand>
        <name>NAD(+)</name>
        <dbReference type="ChEBI" id="CHEBI:57540"/>
    </ligand>
</feature>
<dbReference type="GO" id="GO:0046872">
    <property type="term" value="F:metal ion binding"/>
    <property type="evidence" value="ECO:0007669"/>
    <property type="project" value="UniProtKB-KW"/>
</dbReference>
<evidence type="ECO:0000313" key="17">
    <source>
        <dbReference type="EMBL" id="MBC5723930.1"/>
    </source>
</evidence>
<evidence type="ECO:0000256" key="4">
    <source>
        <dbReference type="ARBA" id="ARBA00022598"/>
    </source>
</evidence>
<evidence type="ECO:0000256" key="13">
    <source>
        <dbReference type="ARBA" id="ARBA00034005"/>
    </source>
</evidence>
<dbReference type="SUPFAM" id="SSF56091">
    <property type="entry name" value="DNA ligase/mRNA capping enzyme, catalytic domain"/>
    <property type="match status" value="1"/>
</dbReference>
<dbReference type="InterPro" id="IPR010994">
    <property type="entry name" value="RuvA_2-like"/>
</dbReference>
<evidence type="ECO:0000256" key="2">
    <source>
        <dbReference type="ARBA" id="ARBA00012722"/>
    </source>
</evidence>
<feature type="binding site" evidence="15">
    <location>
        <position position="167"/>
    </location>
    <ligand>
        <name>NAD(+)</name>
        <dbReference type="ChEBI" id="CHEBI:57540"/>
    </ligand>
</feature>
<feature type="binding site" evidence="15">
    <location>
        <position position="401"/>
    </location>
    <ligand>
        <name>Zn(2+)</name>
        <dbReference type="ChEBI" id="CHEBI:29105"/>
    </ligand>
</feature>
<dbReference type="PANTHER" id="PTHR23389">
    <property type="entry name" value="CHROMOSOME TRANSMISSION FIDELITY FACTOR 18"/>
    <property type="match status" value="1"/>
</dbReference>
<dbReference type="Gene3D" id="1.10.287.610">
    <property type="entry name" value="Helix hairpin bin"/>
    <property type="match status" value="1"/>
</dbReference>
<dbReference type="NCBIfam" id="TIGR00575">
    <property type="entry name" value="dnlj"/>
    <property type="match status" value="1"/>
</dbReference>
<dbReference type="Gene3D" id="3.40.50.10190">
    <property type="entry name" value="BRCT domain"/>
    <property type="match status" value="1"/>
</dbReference>
<keyword evidence="9 15" id="KW-0460">Magnesium</keyword>
<feature type="binding site" evidence="15">
    <location>
        <begin position="80"/>
        <end position="81"/>
    </location>
    <ligand>
        <name>NAD(+)</name>
        <dbReference type="ChEBI" id="CHEBI:57540"/>
    </ligand>
</feature>
<dbReference type="InterPro" id="IPR018239">
    <property type="entry name" value="DNA_ligase_AS"/>
</dbReference>
<dbReference type="FunFam" id="1.10.287.610:FF:000002">
    <property type="entry name" value="DNA ligase"/>
    <property type="match status" value="1"/>
</dbReference>
<gene>
    <name evidence="15 17" type="primary">ligA</name>
    <name evidence="17" type="ORF">H8S45_00365</name>
</gene>
<organism evidence="17 18">
    <name type="scientific">Agathobaculum faecis</name>
    <dbReference type="NCBI Taxonomy" id="2763013"/>
    <lineage>
        <taxon>Bacteria</taxon>
        <taxon>Bacillati</taxon>
        <taxon>Bacillota</taxon>
        <taxon>Clostridia</taxon>
        <taxon>Eubacteriales</taxon>
        <taxon>Butyricicoccaceae</taxon>
        <taxon>Agathobaculum</taxon>
    </lineage>
</organism>
<evidence type="ECO:0000256" key="12">
    <source>
        <dbReference type="ARBA" id="ARBA00023211"/>
    </source>
</evidence>
<comment type="cofactor">
    <cofactor evidence="15">
        <name>Mg(2+)</name>
        <dbReference type="ChEBI" id="CHEBI:18420"/>
    </cofactor>
    <cofactor evidence="15">
        <name>Mn(2+)</name>
        <dbReference type="ChEBI" id="CHEBI:29035"/>
    </cofactor>
</comment>
<comment type="function">
    <text evidence="1 15">DNA ligase that catalyzes the formation of phosphodiester linkages between 5'-phosphoryl and 3'-hydroxyl groups in double-stranded DNA using NAD as a coenzyme and as the energy source for the reaction. It is essential for DNA replication and repair of damaged DNA.</text>
</comment>
<dbReference type="Gene3D" id="3.30.470.30">
    <property type="entry name" value="DNA ligase/mRNA capping enzyme"/>
    <property type="match status" value="1"/>
</dbReference>
<comment type="similarity">
    <text evidence="14 15">Belongs to the NAD-dependent DNA ligase family. LigA subfamily.</text>
</comment>
<evidence type="ECO:0000256" key="15">
    <source>
        <dbReference type="HAMAP-Rule" id="MF_01588"/>
    </source>
</evidence>
<comment type="catalytic activity">
    <reaction evidence="13 15">
        <text>NAD(+) + (deoxyribonucleotide)n-3'-hydroxyl + 5'-phospho-(deoxyribonucleotide)m = (deoxyribonucleotide)n+m + AMP + beta-nicotinamide D-nucleotide.</text>
        <dbReference type="EC" id="6.5.1.2"/>
    </reaction>
</comment>
<comment type="caution">
    <text evidence="17">The sequence shown here is derived from an EMBL/GenBank/DDBJ whole genome shotgun (WGS) entry which is preliminary data.</text>
</comment>
<dbReference type="SUPFAM" id="SSF52113">
    <property type="entry name" value="BRCT domain"/>
    <property type="match status" value="1"/>
</dbReference>
<dbReference type="Gene3D" id="1.10.150.20">
    <property type="entry name" value="5' to 3' exonuclease, C-terminal subdomain"/>
    <property type="match status" value="2"/>
</dbReference>
<dbReference type="Pfam" id="PF01653">
    <property type="entry name" value="DNA_ligase_aden"/>
    <property type="match status" value="1"/>
</dbReference>
<dbReference type="InterPro" id="IPR013839">
    <property type="entry name" value="DNAligase_adenylation"/>
</dbReference>
<evidence type="ECO:0000256" key="7">
    <source>
        <dbReference type="ARBA" id="ARBA00022763"/>
    </source>
</evidence>
<evidence type="ECO:0000313" key="18">
    <source>
        <dbReference type="Proteomes" id="UP000606499"/>
    </source>
</evidence>
<dbReference type="GO" id="GO:0006281">
    <property type="term" value="P:DNA repair"/>
    <property type="evidence" value="ECO:0007669"/>
    <property type="project" value="UniProtKB-KW"/>
</dbReference>
<dbReference type="CDD" id="cd00114">
    <property type="entry name" value="LIGANc"/>
    <property type="match status" value="1"/>
</dbReference>
<dbReference type="GO" id="GO:0006260">
    <property type="term" value="P:DNA replication"/>
    <property type="evidence" value="ECO:0007669"/>
    <property type="project" value="UniProtKB-KW"/>
</dbReference>
<dbReference type="SMART" id="SM00292">
    <property type="entry name" value="BRCT"/>
    <property type="match status" value="1"/>
</dbReference>
<dbReference type="Pfam" id="PF00533">
    <property type="entry name" value="BRCT"/>
    <property type="match status" value="1"/>
</dbReference>
<dbReference type="GO" id="GO:0005829">
    <property type="term" value="C:cytosol"/>
    <property type="evidence" value="ECO:0007669"/>
    <property type="project" value="TreeGrafter"/>
</dbReference>
<dbReference type="Pfam" id="PF12826">
    <property type="entry name" value="HHH_2"/>
    <property type="match status" value="1"/>
</dbReference>
<dbReference type="FunFam" id="1.10.150.20:FF:000006">
    <property type="entry name" value="DNA ligase"/>
    <property type="match status" value="1"/>
</dbReference>